<dbReference type="PANTHER" id="PTHR43540:SF6">
    <property type="entry name" value="ISOCHORISMATASE-LIKE DOMAIN-CONTAINING PROTEIN"/>
    <property type="match status" value="1"/>
</dbReference>
<dbReference type="EMBL" id="JACBNY010000019">
    <property type="protein sequence ID" value="MBA0017306.1"/>
    <property type="molecule type" value="Genomic_DNA"/>
</dbReference>
<accession>A0A7V8N294</accession>
<evidence type="ECO:0000256" key="2">
    <source>
        <dbReference type="ARBA" id="ARBA00022801"/>
    </source>
</evidence>
<dbReference type="Gene3D" id="3.40.50.850">
    <property type="entry name" value="Isochorismatase-like"/>
    <property type="match status" value="1"/>
</dbReference>
<organism evidence="4 5">
    <name type="scientific">Pseudolactococcus laudensis</name>
    <dbReference type="NCBI Taxonomy" id="1494461"/>
    <lineage>
        <taxon>Bacteria</taxon>
        <taxon>Bacillati</taxon>
        <taxon>Bacillota</taxon>
        <taxon>Bacilli</taxon>
        <taxon>Lactobacillales</taxon>
        <taxon>Streptococcaceae</taxon>
        <taxon>Pseudolactococcus</taxon>
    </lineage>
</organism>
<evidence type="ECO:0000313" key="4">
    <source>
        <dbReference type="EMBL" id="MBA0017306.1"/>
    </source>
</evidence>
<comment type="similarity">
    <text evidence="1">Belongs to the isochorismatase family.</text>
</comment>
<dbReference type="Proteomes" id="UP000530186">
    <property type="component" value="Unassembled WGS sequence"/>
</dbReference>
<dbReference type="Pfam" id="PF00857">
    <property type="entry name" value="Isochorismatase"/>
    <property type="match status" value="1"/>
</dbReference>
<feature type="domain" description="Isochorismatase-like" evidence="3">
    <location>
        <begin position="9"/>
        <end position="171"/>
    </location>
</feature>
<proteinExistence type="inferred from homology"/>
<sequence length="178" mass="19921">MMKPNKQHTLLLVIDLQKFLLKLLKKAEPYPPAQILETNEKLITMMTSKGIPSALVSVTQKFLPKKYRQKSSQLALSKDVMAPSLIETYTKYQPSAYSIPELRHFLEHHPIDTIIITGIVTNNGVLKTAKDLLSAGYQVIVIEDATTARTKKLHDRSITELKKLGAIVQSSDLAVEIV</sequence>
<dbReference type="AlphaFoldDB" id="A0A7V8N294"/>
<keyword evidence="2" id="KW-0378">Hydrolase</keyword>
<dbReference type="GeneID" id="303195711"/>
<dbReference type="PANTHER" id="PTHR43540">
    <property type="entry name" value="PEROXYUREIDOACRYLATE/UREIDOACRYLATE AMIDOHYDROLASE-RELATED"/>
    <property type="match status" value="1"/>
</dbReference>
<name>A0A7V8N294_9LACT</name>
<protein>
    <submittedName>
        <fullName evidence="4">Isochorismatase family protein</fullName>
    </submittedName>
</protein>
<dbReference type="RefSeq" id="WP_180747415.1">
    <property type="nucleotide sequence ID" value="NZ_CBCRWQ010000019.1"/>
</dbReference>
<dbReference type="InterPro" id="IPR000868">
    <property type="entry name" value="Isochorismatase-like_dom"/>
</dbReference>
<comment type="caution">
    <text evidence="4">The sequence shown here is derived from an EMBL/GenBank/DDBJ whole genome shotgun (WGS) entry which is preliminary data.</text>
</comment>
<dbReference type="InterPro" id="IPR050272">
    <property type="entry name" value="Isochorismatase-like_hydrls"/>
</dbReference>
<dbReference type="InterPro" id="IPR036380">
    <property type="entry name" value="Isochorismatase-like_sf"/>
</dbReference>
<gene>
    <name evidence="4" type="ORF">HZR21_09290</name>
</gene>
<evidence type="ECO:0000259" key="3">
    <source>
        <dbReference type="Pfam" id="PF00857"/>
    </source>
</evidence>
<dbReference type="GO" id="GO:0016787">
    <property type="term" value="F:hydrolase activity"/>
    <property type="evidence" value="ECO:0007669"/>
    <property type="project" value="UniProtKB-KW"/>
</dbReference>
<evidence type="ECO:0000313" key="5">
    <source>
        <dbReference type="Proteomes" id="UP000530186"/>
    </source>
</evidence>
<reference evidence="4 5" key="1">
    <citation type="submission" date="2020-07" db="EMBL/GenBank/DDBJ databases">
        <authorList>
            <person name="Hilgarth M."/>
            <person name="Werum V."/>
            <person name="Vogel R.F."/>
        </authorList>
    </citation>
    <scope>NUCLEOTIDE SEQUENCE [LARGE SCALE GENOMIC DNA]</scope>
    <source>
        <strain evidence="4 5">DSM 28961</strain>
    </source>
</reference>
<evidence type="ECO:0000256" key="1">
    <source>
        <dbReference type="ARBA" id="ARBA00006336"/>
    </source>
</evidence>
<keyword evidence="5" id="KW-1185">Reference proteome</keyword>
<dbReference type="CDD" id="cd00431">
    <property type="entry name" value="cysteine_hydrolases"/>
    <property type="match status" value="1"/>
</dbReference>
<dbReference type="SUPFAM" id="SSF52499">
    <property type="entry name" value="Isochorismatase-like hydrolases"/>
    <property type="match status" value="1"/>
</dbReference>